<keyword evidence="3" id="KW-1185">Reference proteome</keyword>
<dbReference type="EMBL" id="JBHSXX010000001">
    <property type="protein sequence ID" value="MFC6867101.1"/>
    <property type="molecule type" value="Genomic_DNA"/>
</dbReference>
<evidence type="ECO:0000313" key="3">
    <source>
        <dbReference type="Proteomes" id="UP001596337"/>
    </source>
</evidence>
<organism evidence="2 3">
    <name type="scientific">Haloechinothrix salitolerans</name>
    <dbReference type="NCBI Taxonomy" id="926830"/>
    <lineage>
        <taxon>Bacteria</taxon>
        <taxon>Bacillati</taxon>
        <taxon>Actinomycetota</taxon>
        <taxon>Actinomycetes</taxon>
        <taxon>Pseudonocardiales</taxon>
        <taxon>Pseudonocardiaceae</taxon>
        <taxon>Haloechinothrix</taxon>
    </lineage>
</organism>
<dbReference type="Proteomes" id="UP001596337">
    <property type="component" value="Unassembled WGS sequence"/>
</dbReference>
<sequence length="133" mass="14413">MHDDTTFAAPLGDDQATSAQEQIQRLDAALLNPIRLLVMTALVTDGFYLVADLGEAAGLPRLAVTRHVRCLRDVGFVHTRRGVYGHLWIQRTPHGKQRVTDHVAELEAVIAAGRALGHAASPVADHPGPQTRD</sequence>
<reference evidence="3" key="1">
    <citation type="journal article" date="2019" name="Int. J. Syst. Evol. Microbiol.">
        <title>The Global Catalogue of Microorganisms (GCM) 10K type strain sequencing project: providing services to taxonomists for standard genome sequencing and annotation.</title>
        <authorList>
            <consortium name="The Broad Institute Genomics Platform"/>
            <consortium name="The Broad Institute Genome Sequencing Center for Infectious Disease"/>
            <person name="Wu L."/>
            <person name="Ma J."/>
        </authorList>
    </citation>
    <scope>NUCLEOTIDE SEQUENCE [LARGE SCALE GENOMIC DNA]</scope>
    <source>
        <strain evidence="3">KCTC 32255</strain>
    </source>
</reference>
<evidence type="ECO:0000259" key="1">
    <source>
        <dbReference type="PROSITE" id="PS50987"/>
    </source>
</evidence>
<dbReference type="InterPro" id="IPR036388">
    <property type="entry name" value="WH-like_DNA-bd_sf"/>
</dbReference>
<accession>A0ABW2BVM6</accession>
<dbReference type="PROSITE" id="PS50987">
    <property type="entry name" value="HTH_ARSR_2"/>
    <property type="match status" value="1"/>
</dbReference>
<comment type="caution">
    <text evidence="2">The sequence shown here is derived from an EMBL/GenBank/DDBJ whole genome shotgun (WGS) entry which is preliminary data.</text>
</comment>
<dbReference type="SUPFAM" id="SSF46785">
    <property type="entry name" value="Winged helix' DNA-binding domain"/>
    <property type="match status" value="1"/>
</dbReference>
<name>A0ABW2BVM6_9PSEU</name>
<dbReference type="InterPro" id="IPR001845">
    <property type="entry name" value="HTH_ArsR_DNA-bd_dom"/>
</dbReference>
<dbReference type="Gene3D" id="1.10.10.10">
    <property type="entry name" value="Winged helix-like DNA-binding domain superfamily/Winged helix DNA-binding domain"/>
    <property type="match status" value="1"/>
</dbReference>
<gene>
    <name evidence="2" type="ORF">ACFQGD_08070</name>
</gene>
<dbReference type="InterPro" id="IPR011991">
    <property type="entry name" value="ArsR-like_HTH"/>
</dbReference>
<dbReference type="CDD" id="cd00090">
    <property type="entry name" value="HTH_ARSR"/>
    <property type="match status" value="1"/>
</dbReference>
<protein>
    <submittedName>
        <fullName evidence="2">ArsR/SmtB family transcription factor</fullName>
    </submittedName>
</protein>
<evidence type="ECO:0000313" key="2">
    <source>
        <dbReference type="EMBL" id="MFC6867101.1"/>
    </source>
</evidence>
<dbReference type="InterPro" id="IPR036390">
    <property type="entry name" value="WH_DNA-bd_sf"/>
</dbReference>
<proteinExistence type="predicted"/>
<feature type="domain" description="HTH arsR-type" evidence="1">
    <location>
        <begin position="15"/>
        <end position="110"/>
    </location>
</feature>
<dbReference type="RefSeq" id="WP_345394553.1">
    <property type="nucleotide sequence ID" value="NZ_BAABLA010000022.1"/>
</dbReference>
<dbReference type="SMART" id="SM00418">
    <property type="entry name" value="HTH_ARSR"/>
    <property type="match status" value="1"/>
</dbReference>